<evidence type="ECO:0000313" key="3">
    <source>
        <dbReference type="EMBL" id="AXH00591.1"/>
    </source>
</evidence>
<evidence type="ECO:0000259" key="2">
    <source>
        <dbReference type="PROSITE" id="PS50983"/>
    </source>
</evidence>
<accession>A0A345ILL8</accession>
<dbReference type="SUPFAM" id="SSF53807">
    <property type="entry name" value="Helical backbone' metal receptor"/>
    <property type="match status" value="1"/>
</dbReference>
<proteinExistence type="predicted"/>
<dbReference type="PANTHER" id="PTHR30535">
    <property type="entry name" value="VITAMIN B12-BINDING PROTEIN"/>
    <property type="match status" value="1"/>
</dbReference>
<keyword evidence="3" id="KW-0614">Plasmid</keyword>
<name>A0A345ILL8_9DEIO</name>
<dbReference type="Gene3D" id="3.40.50.1980">
    <property type="entry name" value="Nitrogenase molybdenum iron protein domain"/>
    <property type="match status" value="2"/>
</dbReference>
<gene>
    <name evidence="3" type="ORF">DVJ83_15595</name>
</gene>
<dbReference type="PANTHER" id="PTHR30535:SF34">
    <property type="entry name" value="MOLYBDATE-BINDING PROTEIN MOLA"/>
    <property type="match status" value="1"/>
</dbReference>
<evidence type="ECO:0000313" key="4">
    <source>
        <dbReference type="Proteomes" id="UP000253744"/>
    </source>
</evidence>
<dbReference type="EMBL" id="CP031163">
    <property type="protein sequence ID" value="AXH00591.1"/>
    <property type="molecule type" value="Genomic_DNA"/>
</dbReference>
<keyword evidence="1" id="KW-0732">Signal</keyword>
<sequence length="324" mass="35064">MVTMQCPLRPQLDRVFFAVHLVRAATKHPEFPMRPVLTAALALFASVLSSTALATKYPLTLTDDLGRTVTIKSEPKRIVAMLPSHTETLIAIGAGDKLVAIDVYSNYPKDVTDKLPKVGSGFQPDLEKILALKPDLVLADESKSSKLTARLEAAGLTVYGGTAQTYNEVFEKMAVLGRITNREAGATRLITRTRSDLNALQKTVAGLPKVSVYYEVDPAPYSVGPNSFIGTLISKAGGKTIIPAALGDFPKIDPELIVKSNPQVMIGLTLDDAKKRPGWPSLNAVKNAHVYKPTAEERDALSRPGPRLPVALRTLIRLIHPEAK</sequence>
<dbReference type="InterPro" id="IPR002491">
    <property type="entry name" value="ABC_transptr_periplasmic_BD"/>
</dbReference>
<dbReference type="CDD" id="cd01143">
    <property type="entry name" value="YvrC"/>
    <property type="match status" value="1"/>
</dbReference>
<dbReference type="PROSITE" id="PS50983">
    <property type="entry name" value="FE_B12_PBP"/>
    <property type="match status" value="1"/>
</dbReference>
<evidence type="ECO:0000256" key="1">
    <source>
        <dbReference type="ARBA" id="ARBA00022729"/>
    </source>
</evidence>
<dbReference type="InterPro" id="IPR054828">
    <property type="entry name" value="Vit_B12_bind_prot"/>
</dbReference>
<geneLocation type="plasmid" evidence="4">
    <name>pdrdi</name>
</geneLocation>
<organism evidence="3 4">
    <name type="scientific">Deinococcus wulumuqiensis</name>
    <dbReference type="NCBI Taxonomy" id="980427"/>
    <lineage>
        <taxon>Bacteria</taxon>
        <taxon>Thermotogati</taxon>
        <taxon>Deinococcota</taxon>
        <taxon>Deinococci</taxon>
        <taxon>Deinococcales</taxon>
        <taxon>Deinococcaceae</taxon>
        <taxon>Deinococcus</taxon>
    </lineage>
</organism>
<dbReference type="KEGG" id="dwu:DVJ83_15595"/>
<feature type="domain" description="Fe/B12 periplasmic-binding" evidence="2">
    <location>
        <begin position="77"/>
        <end position="323"/>
    </location>
</feature>
<dbReference type="NCBIfam" id="NF038402">
    <property type="entry name" value="TroA_like"/>
    <property type="match status" value="1"/>
</dbReference>
<protein>
    <submittedName>
        <fullName evidence="3">ABC transporter substrate-binding protein</fullName>
    </submittedName>
</protein>
<dbReference type="InterPro" id="IPR050902">
    <property type="entry name" value="ABC_Transporter_SBP"/>
</dbReference>
<dbReference type="GO" id="GO:0071281">
    <property type="term" value="P:cellular response to iron ion"/>
    <property type="evidence" value="ECO:0007669"/>
    <property type="project" value="TreeGrafter"/>
</dbReference>
<dbReference type="Proteomes" id="UP000253744">
    <property type="component" value="Plasmid pDrdI"/>
</dbReference>
<dbReference type="Pfam" id="PF01497">
    <property type="entry name" value="Peripla_BP_2"/>
    <property type="match status" value="1"/>
</dbReference>
<dbReference type="AlphaFoldDB" id="A0A345ILL8"/>
<reference evidence="3 4" key="1">
    <citation type="submission" date="2018-07" db="EMBL/GenBank/DDBJ databases">
        <title>Complete Genome and Methylome Analysis of Deinococcus wulumuqiensis NEB 479.</title>
        <authorList>
            <person name="Fomenkov A."/>
            <person name="Luyten Y."/>
            <person name="Vincze T."/>
            <person name="Anton B.P."/>
            <person name="Clark T."/>
            <person name="Roberts R.J."/>
            <person name="Morgan R.D."/>
        </authorList>
    </citation>
    <scope>NUCLEOTIDE SEQUENCE [LARGE SCALE GENOMIC DNA]</scope>
    <source>
        <strain evidence="3 4">NEB 479</strain>
        <plasmid evidence="4">Plasmid pdrdi</plasmid>
    </source>
</reference>